<organism evidence="3 4">
    <name type="scientific">Halomonas cupida</name>
    <dbReference type="NCBI Taxonomy" id="44933"/>
    <lineage>
        <taxon>Bacteria</taxon>
        <taxon>Pseudomonadati</taxon>
        <taxon>Pseudomonadota</taxon>
        <taxon>Gammaproteobacteria</taxon>
        <taxon>Oceanospirillales</taxon>
        <taxon>Halomonadaceae</taxon>
        <taxon>Halomonas</taxon>
    </lineage>
</organism>
<dbReference type="InterPro" id="IPR051680">
    <property type="entry name" value="ATP-dep_Glu-Cys_Ligase-2"/>
</dbReference>
<evidence type="ECO:0000259" key="1">
    <source>
        <dbReference type="Pfam" id="PF04168"/>
    </source>
</evidence>
<keyword evidence="5" id="KW-1185">Reference proteome</keyword>
<dbReference type="Proteomes" id="UP000184123">
    <property type="component" value="Unassembled WGS sequence"/>
</dbReference>
<dbReference type="Pfam" id="PF04168">
    <property type="entry name" value="Alpha-E"/>
    <property type="match status" value="1"/>
</dbReference>
<dbReference type="PANTHER" id="PTHR34595">
    <property type="entry name" value="BLR5612 PROTEIN"/>
    <property type="match status" value="1"/>
</dbReference>
<evidence type="ECO:0000313" key="2">
    <source>
        <dbReference type="EMBL" id="GEN22953.1"/>
    </source>
</evidence>
<dbReference type="AlphaFoldDB" id="A0A1M7DX10"/>
<evidence type="ECO:0000313" key="5">
    <source>
        <dbReference type="Proteomes" id="UP000321726"/>
    </source>
</evidence>
<dbReference type="InterPro" id="IPR007296">
    <property type="entry name" value="DUF403"/>
</dbReference>
<dbReference type="STRING" id="44933.SAMN05660971_01507"/>
<reference evidence="2 5" key="2">
    <citation type="submission" date="2019-07" db="EMBL/GenBank/DDBJ databases">
        <title>Whole genome shotgun sequence of Halomonas cupida NBRC 102219.</title>
        <authorList>
            <person name="Hosoyama A."/>
            <person name="Uohara A."/>
            <person name="Ohji S."/>
            <person name="Ichikawa N."/>
        </authorList>
    </citation>
    <scope>NUCLEOTIDE SEQUENCE [LARGE SCALE GENOMIC DNA]</scope>
    <source>
        <strain evidence="2 5">NBRC 102219</strain>
    </source>
</reference>
<evidence type="ECO:0000313" key="4">
    <source>
        <dbReference type="Proteomes" id="UP000184123"/>
    </source>
</evidence>
<name>A0A1M7DX10_9GAMM</name>
<dbReference type="EMBL" id="BJXU01000032">
    <property type="protein sequence ID" value="GEN22953.1"/>
    <property type="molecule type" value="Genomic_DNA"/>
</dbReference>
<sequence>MLMLSRVAENLYWVARYIERAEDTARLVNVTSHLMLDMPERQPLGWSAMIDITGGAEAFERLYDERTDHNVVQFLCADRHNPGSILSALALARENLRTTRDVVPREVWEGVNQLYMTACSQAECGLGPSCLDLFLGQVINGCQTLTGLVEGTLSHGEPRTFMLLGQQVERADMTTRIIDVRSGNLLPRNDDEILPFVHLQWMSVLKSLTAYQMYRQHVRLRVCAVDVLTFLLQDPHLPRSVARSVRDLSDALQDLPRHERALAAATRIRADVAEADVSALVSSPEALSAFIDEVQVGLGRLHDAIALTYFPSIHALGEVEPINVAQA</sequence>
<accession>A0A1M7DX10</accession>
<dbReference type="Proteomes" id="UP000321726">
    <property type="component" value="Unassembled WGS sequence"/>
</dbReference>
<evidence type="ECO:0000313" key="3">
    <source>
        <dbReference type="EMBL" id="SHL83699.1"/>
    </source>
</evidence>
<dbReference type="RefSeq" id="WP_234986812.1">
    <property type="nucleotide sequence ID" value="NZ_BJXU01000032.1"/>
</dbReference>
<feature type="domain" description="DUF403" evidence="1">
    <location>
        <begin position="3"/>
        <end position="310"/>
    </location>
</feature>
<proteinExistence type="predicted"/>
<protein>
    <submittedName>
        <fullName evidence="3">Uncharacterized conserved protein, Alpha-E superfamily</fullName>
    </submittedName>
</protein>
<reference evidence="3 4" key="1">
    <citation type="submission" date="2016-11" db="EMBL/GenBank/DDBJ databases">
        <authorList>
            <person name="Jaros S."/>
            <person name="Januszkiewicz K."/>
            <person name="Wedrychowicz H."/>
        </authorList>
    </citation>
    <scope>NUCLEOTIDE SEQUENCE [LARGE SCALE GENOMIC DNA]</scope>
    <source>
        <strain evidence="3 4">DSM 4740</strain>
    </source>
</reference>
<dbReference type="EMBL" id="FRCA01000003">
    <property type="protein sequence ID" value="SHL83699.1"/>
    <property type="molecule type" value="Genomic_DNA"/>
</dbReference>
<gene>
    <name evidence="2" type="ORF">HCU01_09020</name>
    <name evidence="3" type="ORF">SAMN05660971_01507</name>
</gene>
<dbReference type="PANTHER" id="PTHR34595:SF7">
    <property type="entry name" value="SLL1039 PROTEIN"/>
    <property type="match status" value="1"/>
</dbReference>